<organism evidence="1 2">
    <name type="scientific">Alligator mississippiensis</name>
    <name type="common">American alligator</name>
    <dbReference type="NCBI Taxonomy" id="8496"/>
    <lineage>
        <taxon>Eukaryota</taxon>
        <taxon>Metazoa</taxon>
        <taxon>Chordata</taxon>
        <taxon>Craniata</taxon>
        <taxon>Vertebrata</taxon>
        <taxon>Euteleostomi</taxon>
        <taxon>Archelosauria</taxon>
        <taxon>Archosauria</taxon>
        <taxon>Crocodylia</taxon>
        <taxon>Alligatoridae</taxon>
        <taxon>Alligatorinae</taxon>
        <taxon>Alligator</taxon>
    </lineage>
</organism>
<sequence>MREDGRSPIQRTPLQPWQRLCLHLWLGVRGVWGQKGAEELSWGMNSAAAQGNVSYGDSTSLIWSALPIFHESCSVPRSPAPGLSPSLRLLSACTCPAAGEIGSQDPQQPALPGDT</sequence>
<protein>
    <submittedName>
        <fullName evidence="1">Uncharacterized protein</fullName>
    </submittedName>
</protein>
<accession>A0A151NY50</accession>
<dbReference type="EMBL" id="AKHW03001603">
    <property type="protein sequence ID" value="KYO41797.1"/>
    <property type="molecule type" value="Genomic_DNA"/>
</dbReference>
<gene>
    <name evidence="1" type="ORF">Y1Q_0004493</name>
</gene>
<keyword evidence="2" id="KW-1185">Reference proteome</keyword>
<name>A0A151NY50_ALLMI</name>
<comment type="caution">
    <text evidence="1">The sequence shown here is derived from an EMBL/GenBank/DDBJ whole genome shotgun (WGS) entry which is preliminary data.</text>
</comment>
<evidence type="ECO:0000313" key="2">
    <source>
        <dbReference type="Proteomes" id="UP000050525"/>
    </source>
</evidence>
<proteinExistence type="predicted"/>
<reference evidence="1 2" key="1">
    <citation type="journal article" date="2012" name="Genome Biol.">
        <title>Sequencing three crocodilian genomes to illuminate the evolution of archosaurs and amniotes.</title>
        <authorList>
            <person name="St John J.A."/>
            <person name="Braun E.L."/>
            <person name="Isberg S.R."/>
            <person name="Miles L.G."/>
            <person name="Chong A.Y."/>
            <person name="Gongora J."/>
            <person name="Dalzell P."/>
            <person name="Moran C."/>
            <person name="Bed'hom B."/>
            <person name="Abzhanov A."/>
            <person name="Burgess S.C."/>
            <person name="Cooksey A.M."/>
            <person name="Castoe T.A."/>
            <person name="Crawford N.G."/>
            <person name="Densmore L.D."/>
            <person name="Drew J.C."/>
            <person name="Edwards S.V."/>
            <person name="Faircloth B.C."/>
            <person name="Fujita M.K."/>
            <person name="Greenwold M.J."/>
            <person name="Hoffmann F.G."/>
            <person name="Howard J.M."/>
            <person name="Iguchi T."/>
            <person name="Janes D.E."/>
            <person name="Khan S.Y."/>
            <person name="Kohno S."/>
            <person name="de Koning A.J."/>
            <person name="Lance S.L."/>
            <person name="McCarthy F.M."/>
            <person name="McCormack J.E."/>
            <person name="Merchant M.E."/>
            <person name="Peterson D.G."/>
            <person name="Pollock D.D."/>
            <person name="Pourmand N."/>
            <person name="Raney B.J."/>
            <person name="Roessler K.A."/>
            <person name="Sanford J.R."/>
            <person name="Sawyer R.H."/>
            <person name="Schmidt C.J."/>
            <person name="Triplett E.W."/>
            <person name="Tuberville T.D."/>
            <person name="Venegas-Anaya M."/>
            <person name="Howard J.T."/>
            <person name="Jarvis E.D."/>
            <person name="Guillette L.J.Jr."/>
            <person name="Glenn T.C."/>
            <person name="Green R.E."/>
            <person name="Ray D.A."/>
        </authorList>
    </citation>
    <scope>NUCLEOTIDE SEQUENCE [LARGE SCALE GENOMIC DNA]</scope>
    <source>
        <strain evidence="1">KSC_2009_1</strain>
    </source>
</reference>
<dbReference type="AlphaFoldDB" id="A0A151NY50"/>
<evidence type="ECO:0000313" key="1">
    <source>
        <dbReference type="EMBL" id="KYO41797.1"/>
    </source>
</evidence>
<dbReference type="Proteomes" id="UP000050525">
    <property type="component" value="Unassembled WGS sequence"/>
</dbReference>